<keyword evidence="3 24" id="KW-0813">Transport</keyword>
<evidence type="ECO:0000256" key="19">
    <source>
        <dbReference type="ARBA" id="ARBA00023211"/>
    </source>
</evidence>
<dbReference type="InterPro" id="IPR005868">
    <property type="entry name" value="PSII_PsbD/D2"/>
</dbReference>
<dbReference type="PANTHER" id="PTHR33149">
    <property type="entry name" value="PHOTOSYSTEM II PROTEIN D1"/>
    <property type="match status" value="1"/>
</dbReference>
<keyword evidence="14" id="KW-0157">Chromophore</keyword>
<feature type="transmembrane region" description="Helical" evidence="25">
    <location>
        <begin position="761"/>
        <end position="779"/>
    </location>
</feature>
<evidence type="ECO:0000256" key="7">
    <source>
        <dbReference type="ARBA" id="ARBA00022640"/>
    </source>
</evidence>
<evidence type="ECO:0000256" key="4">
    <source>
        <dbReference type="ARBA" id="ARBA00022494"/>
    </source>
</evidence>
<keyword evidence="4" id="KW-0148">Chlorophyll</keyword>
<dbReference type="SUPFAM" id="SSF161077">
    <property type="entry name" value="Photosystem II antenna protein-like"/>
    <property type="match status" value="1"/>
</dbReference>
<evidence type="ECO:0000256" key="23">
    <source>
        <dbReference type="RuleBase" id="RU004331"/>
    </source>
</evidence>
<proteinExistence type="inferred from homology"/>
<sequence length="809" mass="89295">MTIALGRFTKEENDLFDIMDDWLRRDRFVFVGWSGLLLFPCAYFALGGWFTGTTFVTSWYTHGLASSYLEGCNFLTAAVSTPANSLAHSLLLLWGPEAQGDFTRWCQLGGLWTFVALHGAFGLIGFMLRQFELARSVQLRPYNAIAFSAPIAVFVSVFLIYPLGQSGWFFAPSFGVAAIFRFILFFQGFHNWTLNPFHMMGVAGVLGAALLCAIHGATVENTLFEDGDGANTFRAFNPTQAEETYSMVTANRFWSQIFGVAFSNKRWLHFFMLFVPVTGLWMSAIGVVGLALNLRAYDFVSQEIRAAEDPEFETFYTKNILLNEGIRAWMAAQDQPHENLIFPEEVLPRGNLFNGTLALAGRDQETTGFAWWAGNARLINLSGKLLGAHVAHAGLIVFWAGAMNLFEVAHFVPEQPMYEQGLILLPHLATLGWGVGPGGEVIDTFPYFVSGVLHLISSAVLGFGGIYHALLGPETLEESFPFFGYVWKDRNKMTTILGIHLILLGIGAFLLVLKALYFGGVYDTWAPGGGDVRKITNLTLSPSVIFGYLLKSPFGGEGWIVSVDALEDIIGGHVWIGSICILGGIWHILTKPFAWARRAFVWSGEAYLSYSLGALSVFGFIACCFVWFNNTAYPSEFYGPTGPEASQAQAFTFLVRDQRLGANVGSAQGPTGLGKYLMRSPTGEVIFGGETMRFWDLRAPWLEPLRGPNGLDLSRLKKDIQPWQERRSAEYMTHAPLGSLNSVGGVATEINAVNYVSPRSWLATSHFVLGFFFFVGHLWHAGRARAAAAGFEKGIDRDLEPVLSMTPLN</sequence>
<evidence type="ECO:0000256" key="14">
    <source>
        <dbReference type="ARBA" id="ARBA00022991"/>
    </source>
</evidence>
<dbReference type="HAMAP" id="MF_01496">
    <property type="entry name" value="PSII_PsbC_CP43"/>
    <property type="match status" value="1"/>
</dbReference>
<dbReference type="GO" id="GO:0009535">
    <property type="term" value="C:chloroplast thylakoid membrane"/>
    <property type="evidence" value="ECO:0007669"/>
    <property type="project" value="TreeGrafter"/>
</dbReference>
<evidence type="ECO:0000313" key="27">
    <source>
        <dbReference type="RefSeq" id="XP_020111667.1"/>
    </source>
</evidence>
<keyword evidence="17" id="KW-0793">Thylakoid</keyword>
<keyword evidence="7" id="KW-0934">Plastid</keyword>
<evidence type="ECO:0000256" key="12">
    <source>
        <dbReference type="ARBA" id="ARBA00022989"/>
    </source>
</evidence>
<dbReference type="Pfam" id="PF00124">
    <property type="entry name" value="Photo_RC"/>
    <property type="match status" value="1"/>
</dbReference>
<evidence type="ECO:0000256" key="8">
    <source>
        <dbReference type="ARBA" id="ARBA00022692"/>
    </source>
</evidence>
<dbReference type="OrthoDB" id="34776at2759"/>
<evidence type="ECO:0000256" key="17">
    <source>
        <dbReference type="ARBA" id="ARBA00023078"/>
    </source>
</evidence>
<comment type="similarity">
    <text evidence="2 23">Belongs to the reaction center PufL/M/PsbA/D family.</text>
</comment>
<keyword evidence="8 24" id="KW-0812">Transmembrane</keyword>
<keyword evidence="18 24" id="KW-0472">Membrane</keyword>
<evidence type="ECO:0000256" key="13">
    <source>
        <dbReference type="ARBA" id="ARBA00022990"/>
    </source>
</evidence>
<dbReference type="PRINTS" id="PR00256">
    <property type="entry name" value="REACTNCENTRE"/>
</dbReference>
<keyword evidence="6" id="KW-0597">Phosphoprotein</keyword>
<keyword evidence="19" id="KW-0464">Manganese</keyword>
<evidence type="ECO:0000256" key="11">
    <source>
        <dbReference type="ARBA" id="ARBA00022982"/>
    </source>
</evidence>
<evidence type="ECO:0000313" key="26">
    <source>
        <dbReference type="Proteomes" id="UP000515123"/>
    </source>
</evidence>
<dbReference type="CDD" id="cd09288">
    <property type="entry name" value="Photosystem-II_D2"/>
    <property type="match status" value="1"/>
</dbReference>
<evidence type="ECO:0000256" key="9">
    <source>
        <dbReference type="ARBA" id="ARBA00022723"/>
    </source>
</evidence>
<feature type="transmembrane region" description="Helical" evidence="25">
    <location>
        <begin position="493"/>
        <end position="517"/>
    </location>
</feature>
<dbReference type="PROSITE" id="PS00244">
    <property type="entry name" value="REACTION_CENTER"/>
    <property type="match status" value="1"/>
</dbReference>
<keyword evidence="13" id="KW-0007">Acetylation</keyword>
<reference evidence="26" key="1">
    <citation type="journal article" date="2015" name="Nat. Genet.">
        <title>The pineapple genome and the evolution of CAM photosynthesis.</title>
        <authorList>
            <person name="Ming R."/>
            <person name="VanBuren R."/>
            <person name="Wai C.M."/>
            <person name="Tang H."/>
            <person name="Schatz M.C."/>
            <person name="Bowers J.E."/>
            <person name="Lyons E."/>
            <person name="Wang M.L."/>
            <person name="Chen J."/>
            <person name="Biggers E."/>
            <person name="Zhang J."/>
            <person name="Huang L."/>
            <person name="Zhang L."/>
            <person name="Miao W."/>
            <person name="Zhang J."/>
            <person name="Ye Z."/>
            <person name="Miao C."/>
            <person name="Lin Z."/>
            <person name="Wang H."/>
            <person name="Zhou H."/>
            <person name="Yim W.C."/>
            <person name="Priest H.D."/>
            <person name="Zheng C."/>
            <person name="Woodhouse M."/>
            <person name="Edger P.P."/>
            <person name="Guyot R."/>
            <person name="Guo H.B."/>
            <person name="Guo H."/>
            <person name="Zheng G."/>
            <person name="Singh R."/>
            <person name="Sharma A."/>
            <person name="Min X."/>
            <person name="Zheng Y."/>
            <person name="Lee H."/>
            <person name="Gurtowski J."/>
            <person name="Sedlazeck F.J."/>
            <person name="Harkess A."/>
            <person name="McKain M.R."/>
            <person name="Liao Z."/>
            <person name="Fang J."/>
            <person name="Liu J."/>
            <person name="Zhang X."/>
            <person name="Zhang Q."/>
            <person name="Hu W."/>
            <person name="Qin Y."/>
            <person name="Wang K."/>
            <person name="Chen L.Y."/>
            <person name="Shirley N."/>
            <person name="Lin Y.R."/>
            <person name="Liu L.Y."/>
            <person name="Hernandez A.G."/>
            <person name="Wright C.L."/>
            <person name="Bulone V."/>
            <person name="Tuskan G.A."/>
            <person name="Heath K."/>
            <person name="Zee F."/>
            <person name="Moore P.H."/>
            <person name="Sunkar R."/>
            <person name="Leebens-Mack J.H."/>
            <person name="Mockler T."/>
            <person name="Bennetzen J.L."/>
            <person name="Freeling M."/>
            <person name="Sankoff D."/>
            <person name="Paterson A.H."/>
            <person name="Zhu X."/>
            <person name="Yang X."/>
            <person name="Smith J.A."/>
            <person name="Cushman J.C."/>
            <person name="Paull R.E."/>
            <person name="Yu Q."/>
        </authorList>
    </citation>
    <scope>NUCLEOTIDE SEQUENCE [LARGE SCALE GENOMIC DNA]</scope>
    <source>
        <strain evidence="26">cv. F153</strain>
    </source>
</reference>
<dbReference type="InterPro" id="IPR000932">
    <property type="entry name" value="PS_antenna-like"/>
</dbReference>
<dbReference type="AlphaFoldDB" id="A0A6P5GV07"/>
<dbReference type="InterPro" id="IPR005869">
    <property type="entry name" value="PSII_PsbC"/>
</dbReference>
<feature type="transmembrane region" description="Helical" evidence="25">
    <location>
        <begin position="141"/>
        <end position="161"/>
    </location>
</feature>
<dbReference type="Gene3D" id="1.10.10.670">
    <property type="entry name" value="photosystem ii from thermosynechococcus elongatus"/>
    <property type="match status" value="1"/>
</dbReference>
<keyword evidence="15" id="KW-0560">Oxidoreductase</keyword>
<dbReference type="FunFam" id="1.20.85.10:FF:000001">
    <property type="entry name" value="photosystem II D2 protein-like"/>
    <property type="match status" value="1"/>
</dbReference>
<dbReference type="GO" id="GO:0010242">
    <property type="term" value="F:oxygen evolving activity"/>
    <property type="evidence" value="ECO:0007669"/>
    <property type="project" value="UniProtKB-EC"/>
</dbReference>
<evidence type="ECO:0000256" key="16">
    <source>
        <dbReference type="ARBA" id="ARBA00023004"/>
    </source>
</evidence>
<feature type="transmembrane region" description="Helical" evidence="25">
    <location>
        <begin position="447"/>
        <end position="472"/>
    </location>
</feature>
<dbReference type="FunFam" id="1.10.10.670:FF:000001">
    <property type="entry name" value="Photosystem II CP43 reaction center protein"/>
    <property type="match status" value="1"/>
</dbReference>
<feature type="transmembrane region" description="Helical" evidence="25">
    <location>
        <begin position="167"/>
        <end position="185"/>
    </location>
</feature>
<evidence type="ECO:0000256" key="3">
    <source>
        <dbReference type="ARBA" id="ARBA00022448"/>
    </source>
</evidence>
<evidence type="ECO:0000256" key="10">
    <source>
        <dbReference type="ARBA" id="ARBA00022842"/>
    </source>
</evidence>
<dbReference type="NCBIfam" id="TIGR01153">
    <property type="entry name" value="psbC"/>
    <property type="match status" value="1"/>
</dbReference>
<dbReference type="GO" id="GO:0009523">
    <property type="term" value="C:photosystem II"/>
    <property type="evidence" value="ECO:0007669"/>
    <property type="project" value="UniProtKB-KW"/>
</dbReference>
<dbReference type="SUPFAM" id="SSF81483">
    <property type="entry name" value="Bacterial photosystem II reaction centre, L and M subunits"/>
    <property type="match status" value="1"/>
</dbReference>
<comment type="subcellular location">
    <subcellularLocation>
        <location evidence="1">Membrane</location>
        <topology evidence="1">Multi-pass membrane protein</topology>
    </subcellularLocation>
</comment>
<dbReference type="GO" id="GO:0016168">
    <property type="term" value="F:chlorophyll binding"/>
    <property type="evidence" value="ECO:0007669"/>
    <property type="project" value="UniProtKB-KW"/>
</dbReference>
<dbReference type="InterPro" id="IPR036001">
    <property type="entry name" value="PS_II_antenna-like_sf"/>
</dbReference>
<dbReference type="InterPro" id="IPR055266">
    <property type="entry name" value="D1/D2"/>
</dbReference>
<keyword evidence="9 24" id="KW-0479">Metal-binding</keyword>
<keyword evidence="12 25" id="KW-1133">Transmembrane helix</keyword>
<feature type="transmembrane region" description="Helical" evidence="25">
    <location>
        <begin position="610"/>
        <end position="628"/>
    </location>
</feature>
<keyword evidence="5 24" id="KW-0602">Photosynthesis</keyword>
<feature type="transmembrane region" description="Helical" evidence="25">
    <location>
        <begin position="569"/>
        <end position="589"/>
    </location>
</feature>
<evidence type="ECO:0000256" key="24">
    <source>
        <dbReference type="RuleBase" id="RU004333"/>
    </source>
</evidence>
<evidence type="ECO:0000256" key="21">
    <source>
        <dbReference type="ARBA" id="ARBA00045803"/>
    </source>
</evidence>
<name>A0A6P5GV07_ANACO</name>
<evidence type="ECO:0000256" key="1">
    <source>
        <dbReference type="ARBA" id="ARBA00004141"/>
    </source>
</evidence>
<keyword evidence="11 24" id="KW-0249">Electron transport</keyword>
<dbReference type="Proteomes" id="UP000515123">
    <property type="component" value="Linkage group 21"/>
</dbReference>
<evidence type="ECO:0000256" key="5">
    <source>
        <dbReference type="ARBA" id="ARBA00022531"/>
    </source>
</evidence>
<dbReference type="InterPro" id="IPR036854">
    <property type="entry name" value="Photo_II_D1/D2_sf"/>
</dbReference>
<feature type="transmembrane region" description="Helical" evidence="25">
    <location>
        <begin position="111"/>
        <end position="129"/>
    </location>
</feature>
<accession>A0A6P5GV07</accession>
<dbReference type="PANTHER" id="PTHR33149:SF12">
    <property type="entry name" value="PHOTOSYSTEM II D2 PROTEIN"/>
    <property type="match status" value="1"/>
</dbReference>
<gene>
    <name evidence="27" type="primary">LOC109726479</name>
</gene>
<dbReference type="HAMAP" id="MF_01383">
    <property type="entry name" value="PSII_PsbD_D2"/>
    <property type="match status" value="1"/>
</dbReference>
<protein>
    <recommendedName>
        <fullName evidence="24">Photosystem II D2 protein</fullName>
    </recommendedName>
</protein>
<feature type="transmembrane region" description="Helical" evidence="25">
    <location>
        <begin position="28"/>
        <end position="50"/>
    </location>
</feature>
<dbReference type="InterPro" id="IPR000484">
    <property type="entry name" value="Photo_RC_L/M"/>
</dbReference>
<keyword evidence="20 24" id="KW-0604">Photosystem II</keyword>
<evidence type="ECO:0000256" key="18">
    <source>
        <dbReference type="ARBA" id="ARBA00023136"/>
    </source>
</evidence>
<feature type="transmembrane region" description="Helical" evidence="25">
    <location>
        <begin position="197"/>
        <end position="217"/>
    </location>
</feature>
<evidence type="ECO:0000256" key="2">
    <source>
        <dbReference type="ARBA" id="ARBA00008204"/>
    </source>
</evidence>
<dbReference type="RefSeq" id="XP_020111667.1">
    <property type="nucleotide sequence ID" value="XM_020256078.1"/>
</dbReference>
<dbReference type="NCBIfam" id="TIGR01152">
    <property type="entry name" value="psbD"/>
    <property type="match status" value="1"/>
</dbReference>
<evidence type="ECO:0000256" key="25">
    <source>
        <dbReference type="SAM" id="Phobius"/>
    </source>
</evidence>
<comment type="function">
    <text evidence="21">Photosystem II (PSII) is a light-driven water:plastoquinone oxidoreductase that uses light energy to abstract electrons from H(2)O, generating O(2) and a proton gradient subsequently used for ATP formation. It consists of a core antenna complex that captures photons, and an electron transfer chain that converts photonic excitation into a charge separation. The D1/D2 (PsbA/PsbD) reaction center heterodimer binds P680, the primary electron donor of PSII as well as several subsequent electron acceptors. D2 is needed for assembly of a stable PSII complex.</text>
</comment>
<dbReference type="Gene3D" id="1.20.85.10">
    <property type="entry name" value="Photosystem II protein D1-like"/>
    <property type="match status" value="1"/>
</dbReference>
<dbReference type="GeneID" id="109726479"/>
<keyword evidence="10" id="KW-0460">Magnesium</keyword>
<keyword evidence="16 24" id="KW-0408">Iron</keyword>
<dbReference type="InterPro" id="IPR044900">
    <property type="entry name" value="PSII_PsbC_sf"/>
</dbReference>
<dbReference type="GO" id="GO:0046872">
    <property type="term" value="F:metal ion binding"/>
    <property type="evidence" value="ECO:0007669"/>
    <property type="project" value="UniProtKB-KW"/>
</dbReference>
<evidence type="ECO:0000256" key="22">
    <source>
        <dbReference type="ARBA" id="ARBA00048801"/>
    </source>
</evidence>
<dbReference type="Pfam" id="PF00421">
    <property type="entry name" value="PSII"/>
    <property type="match status" value="1"/>
</dbReference>
<evidence type="ECO:0000256" key="20">
    <source>
        <dbReference type="ARBA" id="ARBA00023276"/>
    </source>
</evidence>
<feature type="transmembrane region" description="Helical" evidence="25">
    <location>
        <begin position="267"/>
        <end position="292"/>
    </location>
</feature>
<dbReference type="InterPro" id="IPR055265">
    <property type="entry name" value="Photo_RC_L/M_CS"/>
</dbReference>
<dbReference type="GO" id="GO:0009772">
    <property type="term" value="P:photosynthetic electron transport in photosystem II"/>
    <property type="evidence" value="ECO:0007669"/>
    <property type="project" value="InterPro"/>
</dbReference>
<organism evidence="26 27">
    <name type="scientific">Ananas comosus</name>
    <name type="common">Pineapple</name>
    <name type="synonym">Ananas ananas</name>
    <dbReference type="NCBI Taxonomy" id="4615"/>
    <lineage>
        <taxon>Eukaryota</taxon>
        <taxon>Viridiplantae</taxon>
        <taxon>Streptophyta</taxon>
        <taxon>Embryophyta</taxon>
        <taxon>Tracheophyta</taxon>
        <taxon>Spermatophyta</taxon>
        <taxon>Magnoliopsida</taxon>
        <taxon>Liliopsida</taxon>
        <taxon>Poales</taxon>
        <taxon>Bromeliaceae</taxon>
        <taxon>Bromelioideae</taxon>
        <taxon>Ananas</taxon>
    </lineage>
</organism>
<reference evidence="27" key="2">
    <citation type="submission" date="2025-08" db="UniProtKB">
        <authorList>
            <consortium name="RefSeq"/>
        </authorList>
    </citation>
    <scope>IDENTIFICATION</scope>
    <source>
        <tissue evidence="27">Leaf</tissue>
    </source>
</reference>
<comment type="catalytic activity">
    <reaction evidence="22">
        <text>2 a plastoquinone + 4 hnu + 2 H2O = 2 a plastoquinol + O2</text>
        <dbReference type="Rhea" id="RHEA:36359"/>
        <dbReference type="Rhea" id="RHEA-COMP:9561"/>
        <dbReference type="Rhea" id="RHEA-COMP:9562"/>
        <dbReference type="ChEBI" id="CHEBI:15377"/>
        <dbReference type="ChEBI" id="CHEBI:15379"/>
        <dbReference type="ChEBI" id="CHEBI:17757"/>
        <dbReference type="ChEBI" id="CHEBI:30212"/>
        <dbReference type="ChEBI" id="CHEBI:62192"/>
        <dbReference type="EC" id="1.10.3.9"/>
    </reaction>
</comment>
<feature type="transmembrane region" description="Helical" evidence="25">
    <location>
        <begin position="385"/>
        <end position="406"/>
    </location>
</feature>
<keyword evidence="26" id="KW-1185">Reference proteome</keyword>
<evidence type="ECO:0000256" key="6">
    <source>
        <dbReference type="ARBA" id="ARBA00022553"/>
    </source>
</evidence>
<evidence type="ECO:0000256" key="15">
    <source>
        <dbReference type="ARBA" id="ARBA00023002"/>
    </source>
</evidence>